<feature type="region of interest" description="Disordered" evidence="1">
    <location>
        <begin position="25"/>
        <end position="50"/>
    </location>
</feature>
<feature type="chain" id="PRO_5039300043" description="Lipoprotein" evidence="2">
    <location>
        <begin position="24"/>
        <end position="138"/>
    </location>
</feature>
<dbReference type="Proteomes" id="UP000595847">
    <property type="component" value="Chromosome"/>
</dbReference>
<feature type="compositionally biased region" description="Basic and acidic residues" evidence="1">
    <location>
        <begin position="33"/>
        <end position="43"/>
    </location>
</feature>
<evidence type="ECO:0000256" key="2">
    <source>
        <dbReference type="SAM" id="SignalP"/>
    </source>
</evidence>
<evidence type="ECO:0000313" key="3">
    <source>
        <dbReference type="EMBL" id="QQE73691.1"/>
    </source>
</evidence>
<gene>
    <name evidence="3" type="ORF">JD108_17665</name>
    <name evidence="4" type="ORF">KDJ56_17605</name>
</gene>
<reference evidence="4" key="2">
    <citation type="submission" date="2021-04" db="EMBL/GenBank/DDBJ databases">
        <title>Brevibacillus composti FJAT-54423, complete genome.</title>
        <authorList>
            <person name="Tang R."/>
        </authorList>
    </citation>
    <scope>NUCLEOTIDE SEQUENCE</scope>
    <source>
        <strain evidence="4">FJAT-54424</strain>
    </source>
</reference>
<name>A0A7T5EJF2_9BACL</name>
<feature type="signal peptide" evidence="2">
    <location>
        <begin position="1"/>
        <end position="23"/>
    </location>
</feature>
<dbReference type="RefSeq" id="WP_198827295.1">
    <property type="nucleotide sequence ID" value="NZ_CP066308.1"/>
</dbReference>
<protein>
    <recommendedName>
        <fullName evidence="7">Lipoprotein</fullName>
    </recommendedName>
</protein>
<sequence length="138" mass="15237">MKSNPFALALAGIMAIIALGCSAPTSSPSSKPTGKEEPPHENVMRLGRNEGTGVNRETLLVLHTDDLRTAEGKETTGNWQDHSIFNGEISLPILNYAWKDAFTLEVTFPKIDSASYEEIRKWMNTEGGQQQTLAVRYE</sequence>
<evidence type="ECO:0000313" key="4">
    <source>
        <dbReference type="EMBL" id="QUO40774.1"/>
    </source>
</evidence>
<organism evidence="3 5">
    <name type="scientific">Brevibacillus composti</name>
    <dbReference type="NCBI Taxonomy" id="2796470"/>
    <lineage>
        <taxon>Bacteria</taxon>
        <taxon>Bacillati</taxon>
        <taxon>Bacillota</taxon>
        <taxon>Bacilli</taxon>
        <taxon>Bacillales</taxon>
        <taxon>Paenibacillaceae</taxon>
        <taxon>Brevibacillus</taxon>
    </lineage>
</organism>
<dbReference type="EMBL" id="CP073708">
    <property type="protein sequence ID" value="QUO40774.1"/>
    <property type="molecule type" value="Genomic_DNA"/>
</dbReference>
<dbReference type="Proteomes" id="UP000677234">
    <property type="component" value="Chromosome"/>
</dbReference>
<evidence type="ECO:0000313" key="5">
    <source>
        <dbReference type="Proteomes" id="UP000595847"/>
    </source>
</evidence>
<evidence type="ECO:0000313" key="6">
    <source>
        <dbReference type="Proteomes" id="UP000677234"/>
    </source>
</evidence>
<proteinExistence type="predicted"/>
<dbReference type="AlphaFoldDB" id="A0A7T5EJF2"/>
<keyword evidence="2" id="KW-0732">Signal</keyword>
<dbReference type="PROSITE" id="PS51257">
    <property type="entry name" value="PROKAR_LIPOPROTEIN"/>
    <property type="match status" value="1"/>
</dbReference>
<dbReference type="EMBL" id="CP066308">
    <property type="protein sequence ID" value="QQE73691.1"/>
    <property type="molecule type" value="Genomic_DNA"/>
</dbReference>
<evidence type="ECO:0000256" key="1">
    <source>
        <dbReference type="SAM" id="MobiDB-lite"/>
    </source>
</evidence>
<evidence type="ECO:0008006" key="7">
    <source>
        <dbReference type="Google" id="ProtNLM"/>
    </source>
</evidence>
<keyword evidence="6" id="KW-1185">Reference proteome</keyword>
<reference evidence="3 5" key="1">
    <citation type="submission" date="2020-12" db="EMBL/GenBank/DDBJ databases">
        <title>strain FJAT-54423T represents a novel species of the genus Brevibacillus.</title>
        <authorList>
            <person name="Tang R."/>
        </authorList>
    </citation>
    <scope>NUCLEOTIDE SEQUENCE [LARGE SCALE GENOMIC DNA]</scope>
    <source>
        <strain evidence="3 5">FJAT-54423</strain>
    </source>
</reference>
<accession>A0A7T5EJF2</accession>
<dbReference type="KEGG" id="bcop:JD108_17665"/>